<keyword evidence="5 7" id="KW-1133">Transmembrane helix</keyword>
<feature type="transmembrane region" description="Helical" evidence="7">
    <location>
        <begin position="231"/>
        <end position="252"/>
    </location>
</feature>
<dbReference type="GO" id="GO:0055085">
    <property type="term" value="P:transmembrane transport"/>
    <property type="evidence" value="ECO:0007669"/>
    <property type="project" value="InterPro"/>
</dbReference>
<dbReference type="Proteomes" id="UP000311713">
    <property type="component" value="Unassembled WGS sequence"/>
</dbReference>
<evidence type="ECO:0000256" key="4">
    <source>
        <dbReference type="ARBA" id="ARBA00022692"/>
    </source>
</evidence>
<dbReference type="Pfam" id="PF00528">
    <property type="entry name" value="BPD_transp_1"/>
    <property type="match status" value="1"/>
</dbReference>
<evidence type="ECO:0000256" key="7">
    <source>
        <dbReference type="RuleBase" id="RU363032"/>
    </source>
</evidence>
<keyword evidence="4 7" id="KW-0812">Transmembrane</keyword>
<comment type="subcellular location">
    <subcellularLocation>
        <location evidence="1 7">Cell membrane</location>
        <topology evidence="1 7">Multi-pass membrane protein</topology>
    </subcellularLocation>
</comment>
<dbReference type="GO" id="GO:0005886">
    <property type="term" value="C:plasma membrane"/>
    <property type="evidence" value="ECO:0007669"/>
    <property type="project" value="UniProtKB-SubCell"/>
</dbReference>
<dbReference type="SUPFAM" id="SSF161098">
    <property type="entry name" value="MetI-like"/>
    <property type="match status" value="1"/>
</dbReference>
<evidence type="ECO:0000256" key="1">
    <source>
        <dbReference type="ARBA" id="ARBA00004651"/>
    </source>
</evidence>
<dbReference type="RefSeq" id="WP_139643160.1">
    <property type="nucleotide sequence ID" value="NZ_BAAAZS010000152.1"/>
</dbReference>
<feature type="transmembrane region" description="Helical" evidence="7">
    <location>
        <begin position="30"/>
        <end position="56"/>
    </location>
</feature>
<organism evidence="10 11">
    <name type="scientific">Streptomyces sedi</name>
    <dbReference type="NCBI Taxonomy" id="555059"/>
    <lineage>
        <taxon>Bacteria</taxon>
        <taxon>Bacillati</taxon>
        <taxon>Actinomycetota</taxon>
        <taxon>Actinomycetes</taxon>
        <taxon>Kitasatosporales</taxon>
        <taxon>Streptomycetaceae</taxon>
        <taxon>Streptomyces</taxon>
    </lineage>
</organism>
<evidence type="ECO:0000256" key="5">
    <source>
        <dbReference type="ARBA" id="ARBA00022989"/>
    </source>
</evidence>
<feature type="region of interest" description="Disordered" evidence="8">
    <location>
        <begin position="1"/>
        <end position="22"/>
    </location>
</feature>
<evidence type="ECO:0000313" key="11">
    <source>
        <dbReference type="Proteomes" id="UP000311713"/>
    </source>
</evidence>
<feature type="domain" description="ABC transmembrane type-1" evidence="9">
    <location>
        <begin position="86"/>
        <end position="300"/>
    </location>
</feature>
<dbReference type="EMBL" id="VDGT01000006">
    <property type="protein sequence ID" value="TNM30995.1"/>
    <property type="molecule type" value="Genomic_DNA"/>
</dbReference>
<gene>
    <name evidence="10" type="ORF">FH715_09845</name>
</gene>
<feature type="transmembrane region" description="Helical" evidence="7">
    <location>
        <begin position="173"/>
        <end position="194"/>
    </location>
</feature>
<keyword evidence="2 7" id="KW-0813">Transport</keyword>
<dbReference type="PANTHER" id="PTHR30193">
    <property type="entry name" value="ABC TRANSPORTER PERMEASE PROTEIN"/>
    <property type="match status" value="1"/>
</dbReference>
<reference evidence="10 11" key="1">
    <citation type="submission" date="2019-06" db="EMBL/GenBank/DDBJ databases">
        <title>Draft genome of Streptomyces sedi sp. JCM16909.</title>
        <authorList>
            <person name="Klykleung N."/>
            <person name="Tanasupawat S."/>
            <person name="Kudo T."/>
            <person name="Yuki M."/>
            <person name="Ohkuma M."/>
        </authorList>
    </citation>
    <scope>NUCLEOTIDE SEQUENCE [LARGE SCALE GENOMIC DNA]</scope>
    <source>
        <strain evidence="10 11">JCM 16909</strain>
    </source>
</reference>
<dbReference type="OrthoDB" id="145927at2"/>
<accession>A0A5C4V5V5</accession>
<dbReference type="InterPro" id="IPR000515">
    <property type="entry name" value="MetI-like"/>
</dbReference>
<keyword evidence="3" id="KW-1003">Cell membrane</keyword>
<dbReference type="Gene3D" id="1.10.3720.10">
    <property type="entry name" value="MetI-like"/>
    <property type="match status" value="1"/>
</dbReference>
<feature type="transmembrane region" description="Helical" evidence="7">
    <location>
        <begin position="86"/>
        <end position="111"/>
    </location>
</feature>
<dbReference type="PANTHER" id="PTHR30193:SF37">
    <property type="entry name" value="INNER MEMBRANE ABC TRANSPORTER PERMEASE PROTEIN YCJO"/>
    <property type="match status" value="1"/>
</dbReference>
<dbReference type="AlphaFoldDB" id="A0A5C4V5V5"/>
<dbReference type="CDD" id="cd06261">
    <property type="entry name" value="TM_PBP2"/>
    <property type="match status" value="1"/>
</dbReference>
<evidence type="ECO:0000256" key="3">
    <source>
        <dbReference type="ARBA" id="ARBA00022475"/>
    </source>
</evidence>
<feature type="transmembrane region" description="Helical" evidence="7">
    <location>
        <begin position="283"/>
        <end position="304"/>
    </location>
</feature>
<feature type="transmembrane region" description="Helical" evidence="7">
    <location>
        <begin position="123"/>
        <end position="142"/>
    </location>
</feature>
<evidence type="ECO:0000259" key="9">
    <source>
        <dbReference type="PROSITE" id="PS50928"/>
    </source>
</evidence>
<protein>
    <submittedName>
        <fullName evidence="10">Sugar ABC transporter permease</fullName>
    </submittedName>
</protein>
<dbReference type="PROSITE" id="PS50928">
    <property type="entry name" value="ABC_TM1"/>
    <property type="match status" value="1"/>
</dbReference>
<evidence type="ECO:0000256" key="2">
    <source>
        <dbReference type="ARBA" id="ARBA00022448"/>
    </source>
</evidence>
<keyword evidence="11" id="KW-1185">Reference proteome</keyword>
<dbReference type="InterPro" id="IPR035906">
    <property type="entry name" value="MetI-like_sf"/>
</dbReference>
<sequence>MTTTDTATDAGSRPPRGRAGSLTHPARTGLALVLPAVLFVVVFVFTPLLVAVYISLTDFPLIGDYEFIGLRNYALAWSDPVFGRSILYTLLYTAIVTGPILLLGYALAVLVRSHRRGAKLLRTVFFLPYIIGLTTISFVMLLEAQPNSGGVNVLLKALGLTDGTTAWLADGPMATGLIVALVVWGTSGLTMVLLMSAMQGIPREVYESAELDGAGWWRTERDITLPMVRRSLVLATVISVIGSFLAFGQFYILTQGGPGSDTTTVVMSIYRRAFIDLQLGASAAMSLILVAIIAVITATQFWLFRERD</sequence>
<dbReference type="InterPro" id="IPR051393">
    <property type="entry name" value="ABC_transporter_permease"/>
</dbReference>
<keyword evidence="6 7" id="KW-0472">Membrane</keyword>
<proteinExistence type="inferred from homology"/>
<evidence type="ECO:0000313" key="10">
    <source>
        <dbReference type="EMBL" id="TNM30995.1"/>
    </source>
</evidence>
<name>A0A5C4V5V5_9ACTN</name>
<comment type="caution">
    <text evidence="10">The sequence shown here is derived from an EMBL/GenBank/DDBJ whole genome shotgun (WGS) entry which is preliminary data.</text>
</comment>
<evidence type="ECO:0000256" key="8">
    <source>
        <dbReference type="SAM" id="MobiDB-lite"/>
    </source>
</evidence>
<evidence type="ECO:0000256" key="6">
    <source>
        <dbReference type="ARBA" id="ARBA00023136"/>
    </source>
</evidence>
<comment type="similarity">
    <text evidence="7">Belongs to the binding-protein-dependent transport system permease family.</text>
</comment>